<dbReference type="PANTHER" id="PTHR21666:SF294">
    <property type="entry name" value="PEPTIDASE M23"/>
    <property type="match status" value="1"/>
</dbReference>
<dbReference type="KEGG" id="psti:SOO65_16410"/>
<dbReference type="Pfam" id="PF01551">
    <property type="entry name" value="Peptidase_M23"/>
    <property type="match status" value="1"/>
</dbReference>
<gene>
    <name evidence="2" type="ORF">SOO65_16410</name>
</gene>
<proteinExistence type="predicted"/>
<accession>A0AAX4HMC7</accession>
<dbReference type="Gene3D" id="2.70.70.10">
    <property type="entry name" value="Glucose Permease (Domain IIA)"/>
    <property type="match status" value="1"/>
</dbReference>
<dbReference type="InterPro" id="IPR011055">
    <property type="entry name" value="Dup_hybrid_motif"/>
</dbReference>
<dbReference type="EMBL" id="CP139487">
    <property type="protein sequence ID" value="WPU64278.1"/>
    <property type="molecule type" value="Genomic_DNA"/>
</dbReference>
<dbReference type="InterPro" id="IPR050570">
    <property type="entry name" value="Cell_wall_metabolism_enzyme"/>
</dbReference>
<dbReference type="PANTHER" id="PTHR21666">
    <property type="entry name" value="PEPTIDASE-RELATED"/>
    <property type="match status" value="1"/>
</dbReference>
<keyword evidence="2" id="KW-0378">Hydrolase</keyword>
<name>A0AAX4HMC7_9BACT</name>
<dbReference type="CDD" id="cd12797">
    <property type="entry name" value="M23_peptidase"/>
    <property type="match status" value="1"/>
</dbReference>
<organism evidence="2 3">
    <name type="scientific">Peredibacter starrii</name>
    <dbReference type="NCBI Taxonomy" id="28202"/>
    <lineage>
        <taxon>Bacteria</taxon>
        <taxon>Pseudomonadati</taxon>
        <taxon>Bdellovibrionota</taxon>
        <taxon>Bacteriovoracia</taxon>
        <taxon>Bacteriovoracales</taxon>
        <taxon>Bacteriovoracaceae</taxon>
        <taxon>Peredibacter</taxon>
    </lineage>
</organism>
<dbReference type="EC" id="3.4.-.-" evidence="2"/>
<dbReference type="GO" id="GO:0004222">
    <property type="term" value="F:metalloendopeptidase activity"/>
    <property type="evidence" value="ECO:0007669"/>
    <property type="project" value="TreeGrafter"/>
</dbReference>
<evidence type="ECO:0000259" key="1">
    <source>
        <dbReference type="Pfam" id="PF01551"/>
    </source>
</evidence>
<dbReference type="Proteomes" id="UP001324634">
    <property type="component" value="Chromosome"/>
</dbReference>
<reference evidence="2 3" key="1">
    <citation type="submission" date="2023-11" db="EMBL/GenBank/DDBJ databases">
        <title>Peredibacter starrii A3.12.</title>
        <authorList>
            <person name="Mitchell R.J."/>
        </authorList>
    </citation>
    <scope>NUCLEOTIDE SEQUENCE [LARGE SCALE GENOMIC DNA]</scope>
    <source>
        <strain evidence="2 3">A3.12</strain>
    </source>
</reference>
<keyword evidence="3" id="KW-1185">Reference proteome</keyword>
<evidence type="ECO:0000313" key="2">
    <source>
        <dbReference type="EMBL" id="WPU64278.1"/>
    </source>
</evidence>
<protein>
    <submittedName>
        <fullName evidence="2">M23 family metallopeptidase</fullName>
        <ecNumber evidence="2">3.4.-.-</ecNumber>
    </submittedName>
</protein>
<dbReference type="SUPFAM" id="SSF51261">
    <property type="entry name" value="Duplicated hybrid motif"/>
    <property type="match status" value="1"/>
</dbReference>
<feature type="domain" description="M23ase beta-sheet core" evidence="1">
    <location>
        <begin position="108"/>
        <end position="206"/>
    </location>
</feature>
<sequence length="221" mass="24391">MKIFYRVILILLPIISAFGQEGYPKPGVTISGVFKNSFCFPVVVSANKKTWSIDSSKSQDIQDSKWGEWNWLPGKVSQVSEKTVLHPLKNKPPLNFGPGQNSAHQGRNKYGYDFPADEGTPVHAIESGIVSKVVQNYTKAHDDPKKDLSNKVEVVHEDGTVSSYVHLKPNSAKVGPCEKVKEGQILAESGNTGYSSGPHLHIDVYRPIDGLNYTTIPLKFK</sequence>
<dbReference type="InterPro" id="IPR016047">
    <property type="entry name" value="M23ase_b-sheet_dom"/>
</dbReference>
<evidence type="ECO:0000313" key="3">
    <source>
        <dbReference type="Proteomes" id="UP001324634"/>
    </source>
</evidence>
<dbReference type="RefSeq" id="WP_321392776.1">
    <property type="nucleotide sequence ID" value="NZ_CP139487.1"/>
</dbReference>
<dbReference type="AlphaFoldDB" id="A0AAX4HMC7"/>